<dbReference type="GO" id="GO:0030295">
    <property type="term" value="F:protein kinase activator activity"/>
    <property type="evidence" value="ECO:0007669"/>
    <property type="project" value="TreeGrafter"/>
</dbReference>
<dbReference type="AlphaFoldDB" id="A0A084IP98"/>
<dbReference type="SUPFAM" id="SSF55804">
    <property type="entry name" value="Phoshotransferase/anion transport protein"/>
    <property type="match status" value="1"/>
</dbReference>
<dbReference type="OrthoDB" id="95460at2"/>
<dbReference type="Gene3D" id="3.40.930.10">
    <property type="entry name" value="Mannitol-specific EII, Chain A"/>
    <property type="match status" value="1"/>
</dbReference>
<reference evidence="2 3" key="1">
    <citation type="submission" date="2013-03" db="EMBL/GenBank/DDBJ databases">
        <title>Salinisphaera hydrothermalis C41B8 Genome Sequencing.</title>
        <authorList>
            <person name="Li C."/>
            <person name="Lai Q."/>
            <person name="Shao Z."/>
        </authorList>
    </citation>
    <scope>NUCLEOTIDE SEQUENCE [LARGE SCALE GENOMIC DNA]</scope>
    <source>
        <strain evidence="2 3">C41B8</strain>
    </source>
</reference>
<evidence type="ECO:0000313" key="3">
    <source>
        <dbReference type="Proteomes" id="UP000028302"/>
    </source>
</evidence>
<feature type="domain" description="PTS EIIA type-2" evidence="1">
    <location>
        <begin position="5"/>
        <end position="149"/>
    </location>
</feature>
<keyword evidence="3" id="KW-1185">Reference proteome</keyword>
<dbReference type="CDD" id="cd00211">
    <property type="entry name" value="PTS_IIA_fru"/>
    <property type="match status" value="1"/>
</dbReference>
<dbReference type="PROSITE" id="PS00372">
    <property type="entry name" value="PTS_EIIA_TYPE_2_HIS"/>
    <property type="match status" value="1"/>
</dbReference>
<organism evidence="2 3">
    <name type="scientific">Salinisphaera hydrothermalis (strain C41B8)</name>
    <dbReference type="NCBI Taxonomy" id="1304275"/>
    <lineage>
        <taxon>Bacteria</taxon>
        <taxon>Pseudomonadati</taxon>
        <taxon>Pseudomonadota</taxon>
        <taxon>Gammaproteobacteria</taxon>
        <taxon>Salinisphaerales</taxon>
        <taxon>Salinisphaeraceae</taxon>
        <taxon>Salinisphaera</taxon>
    </lineage>
</organism>
<dbReference type="Proteomes" id="UP000028302">
    <property type="component" value="Unassembled WGS sequence"/>
</dbReference>
<name>A0A084IP98_SALHC</name>
<dbReference type="eggNOG" id="COG1762">
    <property type="taxonomic scope" value="Bacteria"/>
</dbReference>
<dbReference type="InterPro" id="IPR002178">
    <property type="entry name" value="PTS_EIIA_type-2_dom"/>
</dbReference>
<accession>A0A084IP98</accession>
<dbReference type="Pfam" id="PF00359">
    <property type="entry name" value="PTS_EIIA_2"/>
    <property type="match status" value="1"/>
</dbReference>
<sequence>MNIADIVAPDRVQLAADVQSKKRALEQLADILAEGTPYLTAADVFNGLIGREKLGSTGVGDGVAIPHARLKGIDDCIGAFIRLPQGVDFEATDDQPVDLIFGLLVPEDATDEHLKLLRQLAEIFSEADTLSDLREAGDDRSLYRALLDHDTIVI</sequence>
<dbReference type="PANTHER" id="PTHR47738:SF1">
    <property type="entry name" value="NITROGEN REGULATORY PROTEIN"/>
    <property type="match status" value="1"/>
</dbReference>
<proteinExistence type="predicted"/>
<comment type="caution">
    <text evidence="2">The sequence shown here is derived from an EMBL/GenBank/DDBJ whole genome shotgun (WGS) entry which is preliminary data.</text>
</comment>
<evidence type="ECO:0000313" key="2">
    <source>
        <dbReference type="EMBL" id="KEZ78532.1"/>
    </source>
</evidence>
<dbReference type="InterPro" id="IPR051541">
    <property type="entry name" value="PTS_SugarTrans_NitroReg"/>
</dbReference>
<dbReference type="PANTHER" id="PTHR47738">
    <property type="entry name" value="PTS SYSTEM FRUCTOSE-LIKE EIIA COMPONENT-RELATED"/>
    <property type="match status" value="1"/>
</dbReference>
<dbReference type="STRING" id="1304275.C41B8_04851"/>
<dbReference type="PROSITE" id="PS51094">
    <property type="entry name" value="PTS_EIIA_TYPE_2"/>
    <property type="match status" value="1"/>
</dbReference>
<protein>
    <submittedName>
        <fullName evidence="2">PTS IIA-like nitrogen-regulatory protein PtsN</fullName>
    </submittedName>
</protein>
<evidence type="ECO:0000259" key="1">
    <source>
        <dbReference type="PROSITE" id="PS51094"/>
    </source>
</evidence>
<gene>
    <name evidence="2" type="ORF">C41B8_04851</name>
</gene>
<dbReference type="RefSeq" id="WP_037334841.1">
    <property type="nucleotide sequence ID" value="NZ_APNK01000004.1"/>
</dbReference>
<dbReference type="InterPro" id="IPR016152">
    <property type="entry name" value="PTrfase/Anion_transptr"/>
</dbReference>
<dbReference type="EMBL" id="APNK01000004">
    <property type="protein sequence ID" value="KEZ78532.1"/>
    <property type="molecule type" value="Genomic_DNA"/>
</dbReference>
<dbReference type="PATRIC" id="fig|1304275.5.peg.993"/>